<reference evidence="1 2" key="1">
    <citation type="submission" date="2024-11" db="EMBL/GenBank/DDBJ databases">
        <title>Chromosome-level genome assembly of the freshwater bivalve Anodonta woodiana.</title>
        <authorList>
            <person name="Chen X."/>
        </authorList>
    </citation>
    <scope>NUCLEOTIDE SEQUENCE [LARGE SCALE GENOMIC DNA]</scope>
    <source>
        <strain evidence="1">MN2024</strain>
        <tissue evidence="1">Gills</tissue>
    </source>
</reference>
<accession>A0ABD3VC57</accession>
<evidence type="ECO:0000313" key="1">
    <source>
        <dbReference type="EMBL" id="KAL3859190.1"/>
    </source>
</evidence>
<sequence>MRLKPSLIYFCQETIKNCFPSHGKIGFVLDKIYEGSISINTIPMISICKKGGKWFTTDNRRLWIFQQLEKLRKCSKIDVRITHYIPRNKFTTKNGGVSVTIRGDPGSKYAKDVSKRSNRGISEKFVDSDANFFKVFLDFDEMNSDDYDDPDDDLYDDFYI</sequence>
<protein>
    <submittedName>
        <fullName evidence="1">Uncharacterized protein</fullName>
    </submittedName>
</protein>
<proteinExistence type="predicted"/>
<name>A0ABD3VC57_SINWO</name>
<evidence type="ECO:0000313" key="2">
    <source>
        <dbReference type="Proteomes" id="UP001634394"/>
    </source>
</evidence>
<keyword evidence="2" id="KW-1185">Reference proteome</keyword>
<dbReference type="Proteomes" id="UP001634394">
    <property type="component" value="Unassembled WGS sequence"/>
</dbReference>
<dbReference type="AlphaFoldDB" id="A0ABD3VC57"/>
<dbReference type="EMBL" id="JBJQND010000012">
    <property type="protein sequence ID" value="KAL3859190.1"/>
    <property type="molecule type" value="Genomic_DNA"/>
</dbReference>
<comment type="caution">
    <text evidence="1">The sequence shown here is derived from an EMBL/GenBank/DDBJ whole genome shotgun (WGS) entry which is preliminary data.</text>
</comment>
<gene>
    <name evidence="1" type="ORF">ACJMK2_009419</name>
</gene>
<organism evidence="1 2">
    <name type="scientific">Sinanodonta woodiana</name>
    <name type="common">Chinese pond mussel</name>
    <name type="synonym">Anodonta woodiana</name>
    <dbReference type="NCBI Taxonomy" id="1069815"/>
    <lineage>
        <taxon>Eukaryota</taxon>
        <taxon>Metazoa</taxon>
        <taxon>Spiralia</taxon>
        <taxon>Lophotrochozoa</taxon>
        <taxon>Mollusca</taxon>
        <taxon>Bivalvia</taxon>
        <taxon>Autobranchia</taxon>
        <taxon>Heteroconchia</taxon>
        <taxon>Palaeoheterodonta</taxon>
        <taxon>Unionida</taxon>
        <taxon>Unionoidea</taxon>
        <taxon>Unionidae</taxon>
        <taxon>Unioninae</taxon>
        <taxon>Sinanodonta</taxon>
    </lineage>
</organism>